<feature type="transmembrane region" description="Helical" evidence="7">
    <location>
        <begin position="400"/>
        <end position="419"/>
    </location>
</feature>
<evidence type="ECO:0000256" key="3">
    <source>
        <dbReference type="ARBA" id="ARBA00022692"/>
    </source>
</evidence>
<accession>A0AAD7JA50</accession>
<dbReference type="Gene3D" id="1.20.1540.10">
    <property type="entry name" value="Rhomboid-like"/>
    <property type="match status" value="1"/>
</dbReference>
<dbReference type="Proteomes" id="UP001215598">
    <property type="component" value="Unassembled WGS sequence"/>
</dbReference>
<feature type="transmembrane region" description="Helical" evidence="7">
    <location>
        <begin position="212"/>
        <end position="233"/>
    </location>
</feature>
<dbReference type="EMBL" id="JARKIB010000037">
    <property type="protein sequence ID" value="KAJ7760517.1"/>
    <property type="molecule type" value="Genomic_DNA"/>
</dbReference>
<feature type="transmembrane region" description="Helical" evidence="7">
    <location>
        <begin position="265"/>
        <end position="289"/>
    </location>
</feature>
<keyword evidence="6 7" id="KW-0472">Membrane</keyword>
<dbReference type="Pfam" id="PF01694">
    <property type="entry name" value="Rhomboid"/>
    <property type="match status" value="1"/>
</dbReference>
<comment type="subcellular location">
    <subcellularLocation>
        <location evidence="1">Membrane</location>
        <topology evidence="1">Multi-pass membrane protein</topology>
    </subcellularLocation>
</comment>
<keyword evidence="10" id="KW-1185">Reference proteome</keyword>
<dbReference type="AlphaFoldDB" id="A0AAD7JA50"/>
<sequence>MCGSQMLWSAFRGLGRCSSDSFPRIRVHCRSFTHSTPCRSTAKPISAPSLALPREPSLAQKIGRPSSRRQVIFTVLATCTAFTYAAAWTNTETDEWLDKLMRGRAHRAQTWPHTITSMDMKNAANNALAQELRDGLKTVGSVTEGLGTGVRNRIMLVWATVAQSYLNVSEGKRICWKICLLNVGVWLAWKSRRLKPFMLRNFVHDPLSGRSFTMLTSMFSSRIALVLALNLLFLDGFGSSASFHLAQRQERMTDGQIESTTRFHFLAFFVAAGLFAALTSHIIQVKVLYPRLVSRLSLPSSQPAIKPDTWASALRPSPPPRSRLRSFFRSLFSSSHPKNQLTPRVGGLGALYALMTLTALGFPNAELALFYPPNYSVPVQWGVCSVLLLDILGIWRGWRFFDHFAHLGGAAFGAAYYVYGPRFWNWMRAVVADPSHPKS</sequence>
<proteinExistence type="inferred from homology"/>
<dbReference type="PANTHER" id="PTHR43731:SF14">
    <property type="entry name" value="PRESENILIN-ASSOCIATED RHOMBOID-LIKE PROTEIN, MITOCHONDRIAL"/>
    <property type="match status" value="1"/>
</dbReference>
<dbReference type="InterPro" id="IPR050925">
    <property type="entry name" value="Rhomboid_protease_S54"/>
</dbReference>
<evidence type="ECO:0000256" key="1">
    <source>
        <dbReference type="ARBA" id="ARBA00004141"/>
    </source>
</evidence>
<evidence type="ECO:0000256" key="7">
    <source>
        <dbReference type="SAM" id="Phobius"/>
    </source>
</evidence>
<evidence type="ECO:0000256" key="5">
    <source>
        <dbReference type="ARBA" id="ARBA00022989"/>
    </source>
</evidence>
<dbReference type="InterPro" id="IPR022764">
    <property type="entry name" value="Peptidase_S54_rhomboid_dom"/>
</dbReference>
<evidence type="ECO:0000256" key="6">
    <source>
        <dbReference type="ARBA" id="ARBA00023136"/>
    </source>
</evidence>
<dbReference type="SUPFAM" id="SSF144091">
    <property type="entry name" value="Rhomboid-like"/>
    <property type="match status" value="1"/>
</dbReference>
<keyword evidence="3 7" id="KW-0812">Transmembrane</keyword>
<comment type="similarity">
    <text evidence="2">Belongs to the peptidase S54 family.</text>
</comment>
<feature type="domain" description="Peptidase S54 rhomboid" evidence="8">
    <location>
        <begin position="332"/>
        <end position="419"/>
    </location>
</feature>
<dbReference type="InterPro" id="IPR035952">
    <property type="entry name" value="Rhomboid-like_sf"/>
</dbReference>
<dbReference type="PANTHER" id="PTHR43731">
    <property type="entry name" value="RHOMBOID PROTEASE"/>
    <property type="match status" value="1"/>
</dbReference>
<organism evidence="9 10">
    <name type="scientific">Mycena metata</name>
    <dbReference type="NCBI Taxonomy" id="1033252"/>
    <lineage>
        <taxon>Eukaryota</taxon>
        <taxon>Fungi</taxon>
        <taxon>Dikarya</taxon>
        <taxon>Basidiomycota</taxon>
        <taxon>Agaricomycotina</taxon>
        <taxon>Agaricomycetes</taxon>
        <taxon>Agaricomycetidae</taxon>
        <taxon>Agaricales</taxon>
        <taxon>Marasmiineae</taxon>
        <taxon>Mycenaceae</taxon>
        <taxon>Mycena</taxon>
    </lineage>
</organism>
<evidence type="ECO:0000256" key="2">
    <source>
        <dbReference type="ARBA" id="ARBA00009045"/>
    </source>
</evidence>
<dbReference type="GO" id="GO:0006465">
    <property type="term" value="P:signal peptide processing"/>
    <property type="evidence" value="ECO:0007669"/>
    <property type="project" value="TreeGrafter"/>
</dbReference>
<evidence type="ECO:0000256" key="4">
    <source>
        <dbReference type="ARBA" id="ARBA00022801"/>
    </source>
</evidence>
<evidence type="ECO:0000313" key="9">
    <source>
        <dbReference type="EMBL" id="KAJ7760517.1"/>
    </source>
</evidence>
<gene>
    <name evidence="9" type="ORF">B0H16DRAFT_575172</name>
</gene>
<feature type="transmembrane region" description="Helical" evidence="7">
    <location>
        <begin position="345"/>
        <end position="363"/>
    </location>
</feature>
<comment type="caution">
    <text evidence="9">The sequence shown here is derived from an EMBL/GenBank/DDBJ whole genome shotgun (WGS) entry which is preliminary data.</text>
</comment>
<name>A0AAD7JA50_9AGAR</name>
<evidence type="ECO:0000259" key="8">
    <source>
        <dbReference type="Pfam" id="PF01694"/>
    </source>
</evidence>
<reference evidence="9" key="1">
    <citation type="submission" date="2023-03" db="EMBL/GenBank/DDBJ databases">
        <title>Massive genome expansion in bonnet fungi (Mycena s.s.) driven by repeated elements and novel gene families across ecological guilds.</title>
        <authorList>
            <consortium name="Lawrence Berkeley National Laboratory"/>
            <person name="Harder C.B."/>
            <person name="Miyauchi S."/>
            <person name="Viragh M."/>
            <person name="Kuo A."/>
            <person name="Thoen E."/>
            <person name="Andreopoulos B."/>
            <person name="Lu D."/>
            <person name="Skrede I."/>
            <person name="Drula E."/>
            <person name="Henrissat B."/>
            <person name="Morin E."/>
            <person name="Kohler A."/>
            <person name="Barry K."/>
            <person name="LaButti K."/>
            <person name="Morin E."/>
            <person name="Salamov A."/>
            <person name="Lipzen A."/>
            <person name="Mereny Z."/>
            <person name="Hegedus B."/>
            <person name="Baldrian P."/>
            <person name="Stursova M."/>
            <person name="Weitz H."/>
            <person name="Taylor A."/>
            <person name="Grigoriev I.V."/>
            <person name="Nagy L.G."/>
            <person name="Martin F."/>
            <person name="Kauserud H."/>
        </authorList>
    </citation>
    <scope>NUCLEOTIDE SEQUENCE</scope>
    <source>
        <strain evidence="9">CBHHK182m</strain>
    </source>
</reference>
<evidence type="ECO:0000313" key="10">
    <source>
        <dbReference type="Proteomes" id="UP001215598"/>
    </source>
</evidence>
<keyword evidence="5 7" id="KW-1133">Transmembrane helix</keyword>
<dbReference type="GO" id="GO:0016020">
    <property type="term" value="C:membrane"/>
    <property type="evidence" value="ECO:0007669"/>
    <property type="project" value="UniProtKB-SubCell"/>
</dbReference>
<dbReference type="GO" id="GO:0004252">
    <property type="term" value="F:serine-type endopeptidase activity"/>
    <property type="evidence" value="ECO:0007669"/>
    <property type="project" value="InterPro"/>
</dbReference>
<feature type="transmembrane region" description="Helical" evidence="7">
    <location>
        <begin position="375"/>
        <end position="393"/>
    </location>
</feature>
<keyword evidence="4" id="KW-0378">Hydrolase</keyword>
<protein>
    <recommendedName>
        <fullName evidence="8">Peptidase S54 rhomboid domain-containing protein</fullName>
    </recommendedName>
</protein>